<evidence type="ECO:0000256" key="6">
    <source>
        <dbReference type="ARBA" id="ARBA00023242"/>
    </source>
</evidence>
<dbReference type="Pfam" id="PF09497">
    <property type="entry name" value="Med12"/>
    <property type="match status" value="1"/>
</dbReference>
<dbReference type="KEGG" id="mlr:MELLADRAFT_94780"/>
<dbReference type="eggNOG" id="KOG4522">
    <property type="taxonomic scope" value="Eukaryota"/>
</dbReference>
<dbReference type="GeneID" id="18937012"/>
<keyword evidence="11" id="KW-1185">Reference proteome</keyword>
<protein>
    <recommendedName>
        <fullName evidence="3">Mediator of RNA polymerase II transcription subunit 12</fullName>
    </recommendedName>
    <alternativeName>
        <fullName evidence="7">Mediator complex subunit 12</fullName>
    </alternativeName>
</protein>
<feature type="compositionally biased region" description="Acidic residues" evidence="8">
    <location>
        <begin position="1705"/>
        <end position="1726"/>
    </location>
</feature>
<dbReference type="OrthoDB" id="20828at2759"/>
<feature type="compositionally biased region" description="Basic and acidic residues" evidence="8">
    <location>
        <begin position="1675"/>
        <end position="1704"/>
    </location>
</feature>
<comment type="similarity">
    <text evidence="2">Belongs to the Mediator complex subunit 12 family.</text>
</comment>
<evidence type="ECO:0000256" key="4">
    <source>
        <dbReference type="ARBA" id="ARBA00023015"/>
    </source>
</evidence>
<keyword evidence="6" id="KW-0539">Nucleus</keyword>
<dbReference type="EMBL" id="GL883161">
    <property type="protein sequence ID" value="EGF99284.1"/>
    <property type="molecule type" value="Genomic_DNA"/>
</dbReference>
<keyword evidence="4" id="KW-0805">Transcription regulation</keyword>
<dbReference type="HOGENOM" id="CLU_236615_0_0_1"/>
<dbReference type="PANTHER" id="PTHR46567">
    <property type="entry name" value="MEDIATOR OF RNA POLYMERASE II TRANSCRIPTION SUBUNIT 12"/>
    <property type="match status" value="1"/>
</dbReference>
<evidence type="ECO:0000256" key="1">
    <source>
        <dbReference type="ARBA" id="ARBA00004123"/>
    </source>
</evidence>
<dbReference type="InParanoid" id="F4S7W4"/>
<proteinExistence type="inferred from homology"/>
<dbReference type="Proteomes" id="UP000001072">
    <property type="component" value="Unassembled WGS sequence"/>
</dbReference>
<evidence type="ECO:0000256" key="2">
    <source>
        <dbReference type="ARBA" id="ARBA00010289"/>
    </source>
</evidence>
<evidence type="ECO:0000259" key="9">
    <source>
        <dbReference type="SMART" id="SM01281"/>
    </source>
</evidence>
<dbReference type="GO" id="GO:0016592">
    <property type="term" value="C:mediator complex"/>
    <property type="evidence" value="ECO:0007669"/>
    <property type="project" value="InterPro"/>
</dbReference>
<evidence type="ECO:0000256" key="8">
    <source>
        <dbReference type="SAM" id="MobiDB-lite"/>
    </source>
</evidence>
<keyword evidence="5" id="KW-0804">Transcription</keyword>
<feature type="compositionally biased region" description="Acidic residues" evidence="8">
    <location>
        <begin position="1016"/>
        <end position="1026"/>
    </location>
</feature>
<gene>
    <name evidence="10" type="ORF">MELLADRAFT_94780</name>
</gene>
<dbReference type="VEuPathDB" id="FungiDB:MELLADRAFT_94780"/>
<feature type="compositionally biased region" description="Polar residues" evidence="8">
    <location>
        <begin position="1809"/>
        <end position="1826"/>
    </location>
</feature>
<dbReference type="PANTHER" id="PTHR46567:SF1">
    <property type="entry name" value="MEDIATOR OF RNA POLYMERASE II TRANSCRIPTION SUBUNIT 12"/>
    <property type="match status" value="1"/>
</dbReference>
<comment type="subcellular location">
    <subcellularLocation>
        <location evidence="1">Nucleus</location>
    </subcellularLocation>
</comment>
<sequence length="1895" mass="213124">MAPKKMITRLNSITSSSNIETPKCPTDQDLRELGLNPYQLEPPNWRLPIQLNQPILGYPGLHPTHPGQQEDAITKSLVQSGFSARTLVGASIGSYRIHQTESFSAHQMIYKKLSDDSNFNLSSAGLSALIEARRRYCAINQYDTKSTIKIPGRVTLNDQKRENWLRELADPHVPLLKLSKNVPHGYKGEKLLEMLVQRRVEPVRAVWYIRLIGLNDIIAQRNKNDLMQIKYTITFTSELCQFLQKQLGEVTVPLQLNISSTTSLITGSSRLAGMNVRSKLRSSTLSDPETRKSWVAKFTHTTQILKRLYTDSLLDKPTLFKWLVDQLKLANLAQVHFLLDIHQLVVNKFCLSSNIVRGFVEASLSQIRVINKQRSTSYLSKLELRLKLAVQSSFIICADNFVWPDLWMPNRVLLESIIMSCTSGSDPDLDPLQQNISSVEVKEMLRNDFFSVDWRVSEMVGDLGVGTGPPGNTFTRRAQLVEILDGFSDYHDCSKLYYTYFLNPEPGEITTFKDRIEVLLSWSTTPFRTLDHRVFLTCNILACVKKDKKITVEEFQNHLIAWLEQVETNEGGDMLVRLFSELSRRSIFSYGAYIQRMVAKGDMEDDIMAGKSSGLQTLLREWMPMASTSKASRSGYNHLRRSPGRDAARNGLLSAFSDITISLAAPDYQQFFNTLNCQLEVSKPTSANRKMVTEILPDPVIRMVSDLSSFSSATSTTYHSRSNSPIQLASAVLLWAIQILESCKAYTTLYNVIHSVILRVLDGIDTYEQNSNEQTTSLSNSHIIQSRFCCLHVVCVAVMSSHRIFEIEGHLTGLISQMTNAYVRLRRFNSNAGSTIYLQFVRSFRALIMESRFPDGQILDLLNKDSNEFPAIALLDPNPESSSPITEDAMRFITRDIIQLLNEPSPEIASSLLSKIWEVYGHEPMGGPSIWNSFISGLDIFFRNESALDPSPDRFLQLRSTTRSTVLQFCEELNARSEGGLINCLVQGGTLPPVEIEESGLICDEGVQETARLTSEEGEEREEIDEPTPGHSELHVGPTLSPILQMLYLELVSIGVLSLETVLEEVILKPLIDLPESISRMMTSGEDKGETEKDQAVTRQKVLGHLSDIYDLTHALLLNHSPFEVGRVGSEAETPIGAYERTISGFVDGEARNYVEIFIDRSLSTWKLKSERYRWLEQSPAGPAFYSRLVLSLLLTMKGLLDLMKADDNDATMKEDVGQGEIIEDHPSPHVISSNRFLRELIESLERFRIMITCELAVIKRVINHRADLILDPLLEFLANNNTELAFNNNMVRTIDDLLPYSLPTDLVSYKYPYLESIFKSTCIFTHGARTRQFQLHLRLLLSGSPPQIDDKPPPTDVNSVLGPLVEVLARKLHLTDSKEPSPLFLSHLLPAVAEAVVIKLSAYLGISIFKLVTPSQQDPDYEISRIHHICRCITELTHQLTNRTFHMNGDVVAKSIGGTGQLMCNATLDSYLSYWNQLKNGITTFGGKFIENAYTDHNSGLKQSDSRTIRSLLHSIQVMLWALPGLVSHLGSVKFTISELLVDIAMCAQAQPSLMTQIMDTVGVLLFPSIPDDMALTSAVGVMRKRLRWLHIPISHLEAPCTDILPMDRLKYILGSSLRGTTTTFQERPKDGWVKLVEEKSWEELEKMDPVGPAFISIDALKCQTLSQVEVVPEGRRNTKNKMRSEQENVIRSATTDDSKTNDGMDENENNQGGQEDEDDEEDEEIVKGDRENFEHELNTDVLSTMPLHFLRSLYPSRSRLEGTYQVHAPINHMDLESARDHQTRLEIQTLKRLANEGMAMNSEPDEPNQSTSGSGGKTQVQTTPIHVPAPTRKRKIGQNELAAVHAEESILEPEDPSTHNGPTLRSTRSTRRKSTAIAPPPVPAPSNKRSKRR</sequence>
<feature type="region of interest" description="Disordered" evidence="8">
    <location>
        <begin position="1675"/>
        <end position="1736"/>
    </location>
</feature>
<organism evidence="11">
    <name type="scientific">Melampsora larici-populina (strain 98AG31 / pathotype 3-4-7)</name>
    <name type="common">Poplar leaf rust fungus</name>
    <dbReference type="NCBI Taxonomy" id="747676"/>
    <lineage>
        <taxon>Eukaryota</taxon>
        <taxon>Fungi</taxon>
        <taxon>Dikarya</taxon>
        <taxon>Basidiomycota</taxon>
        <taxon>Pucciniomycotina</taxon>
        <taxon>Pucciniomycetes</taxon>
        <taxon>Pucciniales</taxon>
        <taxon>Melampsoraceae</taxon>
        <taxon>Melampsora</taxon>
    </lineage>
</organism>
<dbReference type="RefSeq" id="XP_007417461.1">
    <property type="nucleotide sequence ID" value="XM_007417399.1"/>
</dbReference>
<evidence type="ECO:0000256" key="3">
    <source>
        <dbReference type="ARBA" id="ARBA00019622"/>
    </source>
</evidence>
<feature type="domain" description="Mediator complex subunit Med12" evidence="9">
    <location>
        <begin position="147"/>
        <end position="210"/>
    </location>
</feature>
<dbReference type="STRING" id="747676.F4S7W4"/>
<reference evidence="11" key="1">
    <citation type="journal article" date="2011" name="Proc. Natl. Acad. Sci. U.S.A.">
        <title>Obligate biotrophy features unraveled by the genomic analysis of rust fungi.</title>
        <authorList>
            <person name="Duplessis S."/>
            <person name="Cuomo C.A."/>
            <person name="Lin Y.-C."/>
            <person name="Aerts A."/>
            <person name="Tisserant E."/>
            <person name="Veneault-Fourrey C."/>
            <person name="Joly D.L."/>
            <person name="Hacquard S."/>
            <person name="Amselem J."/>
            <person name="Cantarel B.L."/>
            <person name="Chiu R."/>
            <person name="Coutinho P.M."/>
            <person name="Feau N."/>
            <person name="Field M."/>
            <person name="Frey P."/>
            <person name="Gelhaye E."/>
            <person name="Goldberg J."/>
            <person name="Grabherr M.G."/>
            <person name="Kodira C.D."/>
            <person name="Kohler A."/>
            <person name="Kuees U."/>
            <person name="Lindquist E.A."/>
            <person name="Lucas S.M."/>
            <person name="Mago R."/>
            <person name="Mauceli E."/>
            <person name="Morin E."/>
            <person name="Murat C."/>
            <person name="Pangilinan J.L."/>
            <person name="Park R."/>
            <person name="Pearson M."/>
            <person name="Quesneville H."/>
            <person name="Rouhier N."/>
            <person name="Sakthikumar S."/>
            <person name="Salamov A.A."/>
            <person name="Schmutz J."/>
            <person name="Selles B."/>
            <person name="Shapiro H."/>
            <person name="Tanguay P."/>
            <person name="Tuskan G.A."/>
            <person name="Henrissat B."/>
            <person name="Van de Peer Y."/>
            <person name="Rouze P."/>
            <person name="Ellis J.G."/>
            <person name="Dodds P.N."/>
            <person name="Schein J.E."/>
            <person name="Zhong S."/>
            <person name="Hamelin R.C."/>
            <person name="Grigoriev I.V."/>
            <person name="Szabo L.J."/>
            <person name="Martin F."/>
        </authorList>
    </citation>
    <scope>NUCLEOTIDE SEQUENCE [LARGE SCALE GENOMIC DNA]</scope>
    <source>
        <strain evidence="11">98AG31 / pathotype 3-4-7</strain>
    </source>
</reference>
<evidence type="ECO:0000313" key="11">
    <source>
        <dbReference type="Proteomes" id="UP000001072"/>
    </source>
</evidence>
<evidence type="ECO:0000313" key="10">
    <source>
        <dbReference type="EMBL" id="EGF99284.1"/>
    </source>
</evidence>
<evidence type="ECO:0000256" key="5">
    <source>
        <dbReference type="ARBA" id="ARBA00023163"/>
    </source>
</evidence>
<dbReference type="SMART" id="SM01281">
    <property type="entry name" value="Med12"/>
    <property type="match status" value="1"/>
</dbReference>
<feature type="region of interest" description="Disordered" evidence="8">
    <location>
        <begin position="1013"/>
        <end position="1034"/>
    </location>
</feature>
<dbReference type="InterPro" id="IPR019035">
    <property type="entry name" value="Mediator_Med12"/>
</dbReference>
<accession>F4S7W4</accession>
<evidence type="ECO:0000256" key="7">
    <source>
        <dbReference type="ARBA" id="ARBA00032010"/>
    </source>
</evidence>
<feature type="region of interest" description="Disordered" evidence="8">
    <location>
        <begin position="1801"/>
        <end position="1895"/>
    </location>
</feature>
<feature type="compositionally biased region" description="Basic and acidic residues" evidence="8">
    <location>
        <begin position="1727"/>
        <end position="1736"/>
    </location>
</feature>
<dbReference type="GO" id="GO:0006357">
    <property type="term" value="P:regulation of transcription by RNA polymerase II"/>
    <property type="evidence" value="ECO:0007669"/>
    <property type="project" value="InterPro"/>
</dbReference>
<dbReference type="GO" id="GO:0003712">
    <property type="term" value="F:transcription coregulator activity"/>
    <property type="evidence" value="ECO:0007669"/>
    <property type="project" value="InterPro"/>
</dbReference>
<name>F4S7W4_MELLP</name>